<dbReference type="PANTHER" id="PTHR33273:SF2">
    <property type="entry name" value="ENDONUCLEASE_EXONUCLEASE_PHOSPHATASE DOMAIN-CONTAINING PROTEIN"/>
    <property type="match status" value="1"/>
</dbReference>
<dbReference type="EMBL" id="BGPR01002339">
    <property type="protein sequence ID" value="GBM71864.1"/>
    <property type="molecule type" value="Genomic_DNA"/>
</dbReference>
<dbReference type="Pfam" id="PF14529">
    <property type="entry name" value="Exo_endo_phos_2"/>
    <property type="match status" value="1"/>
</dbReference>
<feature type="domain" description="Endonuclease/exonuclease/phosphatase" evidence="1">
    <location>
        <begin position="101"/>
        <end position="178"/>
    </location>
</feature>
<sequence>MVLSLSNHLCGVHLNLNHSRRASSLHGQDILRFHYDFVPVNDPYSFDSSVTEFPISFRKVFHPYNPLAGFIIANGSLKVFPFLVERNIAALEIGFEDENFVIISVYFLPSKHIKEDLNELKKLLLQLCDRNILIMGDFNAKSRVWGPRDSDHRDDLVLEMADQFDLLIVNKNYSNLSFNGP</sequence>
<name>A0A4Y2I1T1_ARAVE</name>
<protein>
    <recommendedName>
        <fullName evidence="1">Endonuclease/exonuclease/phosphatase domain-containing protein</fullName>
    </recommendedName>
</protein>
<dbReference type="OrthoDB" id="6437038at2759"/>
<gene>
    <name evidence="2" type="ORF">AVEN_229361_1</name>
</gene>
<dbReference type="AlphaFoldDB" id="A0A4Y2I1T1"/>
<evidence type="ECO:0000313" key="3">
    <source>
        <dbReference type="Proteomes" id="UP000499080"/>
    </source>
</evidence>
<evidence type="ECO:0000313" key="2">
    <source>
        <dbReference type="EMBL" id="GBM71864.1"/>
    </source>
</evidence>
<dbReference type="SUPFAM" id="SSF56219">
    <property type="entry name" value="DNase I-like"/>
    <property type="match status" value="1"/>
</dbReference>
<dbReference type="GO" id="GO:0003824">
    <property type="term" value="F:catalytic activity"/>
    <property type="evidence" value="ECO:0007669"/>
    <property type="project" value="InterPro"/>
</dbReference>
<dbReference type="PANTHER" id="PTHR33273">
    <property type="entry name" value="DOMAIN-CONTAINING PROTEIN, PUTATIVE-RELATED"/>
    <property type="match status" value="1"/>
</dbReference>
<dbReference type="Proteomes" id="UP000499080">
    <property type="component" value="Unassembled WGS sequence"/>
</dbReference>
<organism evidence="2 3">
    <name type="scientific">Araneus ventricosus</name>
    <name type="common">Orbweaver spider</name>
    <name type="synonym">Epeira ventricosa</name>
    <dbReference type="NCBI Taxonomy" id="182803"/>
    <lineage>
        <taxon>Eukaryota</taxon>
        <taxon>Metazoa</taxon>
        <taxon>Ecdysozoa</taxon>
        <taxon>Arthropoda</taxon>
        <taxon>Chelicerata</taxon>
        <taxon>Arachnida</taxon>
        <taxon>Araneae</taxon>
        <taxon>Araneomorphae</taxon>
        <taxon>Entelegynae</taxon>
        <taxon>Araneoidea</taxon>
        <taxon>Araneidae</taxon>
        <taxon>Araneus</taxon>
    </lineage>
</organism>
<reference evidence="2 3" key="1">
    <citation type="journal article" date="2019" name="Sci. Rep.">
        <title>Orb-weaving spider Araneus ventricosus genome elucidates the spidroin gene catalogue.</title>
        <authorList>
            <person name="Kono N."/>
            <person name="Nakamura H."/>
            <person name="Ohtoshi R."/>
            <person name="Moran D.A.P."/>
            <person name="Shinohara A."/>
            <person name="Yoshida Y."/>
            <person name="Fujiwara M."/>
            <person name="Mori M."/>
            <person name="Tomita M."/>
            <person name="Arakawa K."/>
        </authorList>
    </citation>
    <scope>NUCLEOTIDE SEQUENCE [LARGE SCALE GENOMIC DNA]</scope>
</reference>
<accession>A0A4Y2I1T1</accession>
<keyword evidence="3" id="KW-1185">Reference proteome</keyword>
<evidence type="ECO:0000259" key="1">
    <source>
        <dbReference type="Pfam" id="PF14529"/>
    </source>
</evidence>
<dbReference type="InterPro" id="IPR036691">
    <property type="entry name" value="Endo/exonu/phosph_ase_sf"/>
</dbReference>
<comment type="caution">
    <text evidence="2">The sequence shown here is derived from an EMBL/GenBank/DDBJ whole genome shotgun (WGS) entry which is preliminary data.</text>
</comment>
<dbReference type="InterPro" id="IPR005135">
    <property type="entry name" value="Endo/exonuclease/phosphatase"/>
</dbReference>
<dbReference type="Gene3D" id="3.60.10.10">
    <property type="entry name" value="Endonuclease/exonuclease/phosphatase"/>
    <property type="match status" value="1"/>
</dbReference>
<proteinExistence type="predicted"/>